<dbReference type="EMBL" id="JYDP01000079">
    <property type="protein sequence ID" value="KRZ08949.1"/>
    <property type="molecule type" value="Genomic_DNA"/>
</dbReference>
<evidence type="ECO:0000313" key="1">
    <source>
        <dbReference type="EMBL" id="KRZ08949.1"/>
    </source>
</evidence>
<sequence>MCDGWSVRQSFSQLRSQLTQREEKSFDHPISHPSYSLVKRCKWSLNFFHVKFNLIKFLLATSPQYTSFKYAATLVGTVKAVLCGRKQADTYALALRAYFFALLSQAWPFVDRSNALFGRQCNRLRHCFIH</sequence>
<keyword evidence="2" id="KW-1185">Reference proteome</keyword>
<proteinExistence type="predicted"/>
<organism evidence="1 2">
    <name type="scientific">Trichinella zimbabwensis</name>
    <dbReference type="NCBI Taxonomy" id="268475"/>
    <lineage>
        <taxon>Eukaryota</taxon>
        <taxon>Metazoa</taxon>
        <taxon>Ecdysozoa</taxon>
        <taxon>Nematoda</taxon>
        <taxon>Enoplea</taxon>
        <taxon>Dorylaimia</taxon>
        <taxon>Trichinellida</taxon>
        <taxon>Trichinellidae</taxon>
        <taxon>Trichinella</taxon>
    </lineage>
</organism>
<reference evidence="1 2" key="1">
    <citation type="submission" date="2015-01" db="EMBL/GenBank/DDBJ databases">
        <title>Evolution of Trichinella species and genotypes.</title>
        <authorList>
            <person name="Korhonen P.K."/>
            <person name="Edoardo P."/>
            <person name="Giuseppe L.R."/>
            <person name="Gasser R.B."/>
        </authorList>
    </citation>
    <scope>NUCLEOTIDE SEQUENCE [LARGE SCALE GENOMIC DNA]</scope>
    <source>
        <strain evidence="1">ISS1029</strain>
    </source>
</reference>
<gene>
    <name evidence="1" type="ORF">T11_18177</name>
</gene>
<dbReference type="AlphaFoldDB" id="A0A0V1HGE3"/>
<accession>A0A0V1HGE3</accession>
<comment type="caution">
    <text evidence="1">The sequence shown here is derived from an EMBL/GenBank/DDBJ whole genome shotgun (WGS) entry which is preliminary data.</text>
</comment>
<name>A0A0V1HGE3_9BILA</name>
<evidence type="ECO:0000313" key="2">
    <source>
        <dbReference type="Proteomes" id="UP000055024"/>
    </source>
</evidence>
<protein>
    <submittedName>
        <fullName evidence="1">Uncharacterized protein</fullName>
    </submittedName>
</protein>
<dbReference type="Proteomes" id="UP000055024">
    <property type="component" value="Unassembled WGS sequence"/>
</dbReference>